<organism evidence="8 9">
    <name type="scientific">Acanthoscelides obtectus</name>
    <name type="common">Bean weevil</name>
    <name type="synonym">Bruchus obtectus</name>
    <dbReference type="NCBI Taxonomy" id="200917"/>
    <lineage>
        <taxon>Eukaryota</taxon>
        <taxon>Metazoa</taxon>
        <taxon>Ecdysozoa</taxon>
        <taxon>Arthropoda</taxon>
        <taxon>Hexapoda</taxon>
        <taxon>Insecta</taxon>
        <taxon>Pterygota</taxon>
        <taxon>Neoptera</taxon>
        <taxon>Endopterygota</taxon>
        <taxon>Coleoptera</taxon>
        <taxon>Polyphaga</taxon>
        <taxon>Cucujiformia</taxon>
        <taxon>Chrysomeloidea</taxon>
        <taxon>Chrysomelidae</taxon>
        <taxon>Bruchinae</taxon>
        <taxon>Bruchini</taxon>
        <taxon>Acanthoscelides</taxon>
    </lineage>
</organism>
<dbReference type="OrthoDB" id="414243at2759"/>
<dbReference type="SUPFAM" id="SSF52833">
    <property type="entry name" value="Thioredoxin-like"/>
    <property type="match status" value="1"/>
</dbReference>
<comment type="subunit">
    <text evidence="1">Homodimer.</text>
</comment>
<accession>A0A9P0KWQ1</accession>
<comment type="similarity">
    <text evidence="4">Belongs to the GST superfamily. Sigma family.</text>
</comment>
<dbReference type="InterPro" id="IPR010987">
    <property type="entry name" value="Glutathione-S-Trfase_C-like"/>
</dbReference>
<dbReference type="FunFam" id="3.40.30.10:FF:000035">
    <property type="entry name" value="hematopoietic prostaglandin D synthase"/>
    <property type="match status" value="1"/>
</dbReference>
<dbReference type="AlphaFoldDB" id="A0A9P0KWQ1"/>
<dbReference type="GO" id="GO:0006749">
    <property type="term" value="P:glutathione metabolic process"/>
    <property type="evidence" value="ECO:0007669"/>
    <property type="project" value="TreeGrafter"/>
</dbReference>
<dbReference type="Gene3D" id="1.20.1050.10">
    <property type="match status" value="1"/>
</dbReference>
<dbReference type="FunFam" id="1.20.1050.10:FF:000030">
    <property type="entry name" value="Glutathione S-transferase S1"/>
    <property type="match status" value="1"/>
</dbReference>
<keyword evidence="9" id="KW-1185">Reference proteome</keyword>
<proteinExistence type="inferred from homology"/>
<dbReference type="PROSITE" id="PS50405">
    <property type="entry name" value="GST_CTER"/>
    <property type="match status" value="1"/>
</dbReference>
<dbReference type="CDD" id="cd03192">
    <property type="entry name" value="GST_C_Sigma_like"/>
    <property type="match status" value="1"/>
</dbReference>
<gene>
    <name evidence="8" type="ORF">ACAOBT_LOCUS14773</name>
</gene>
<dbReference type="Pfam" id="PF02798">
    <property type="entry name" value="GST_N"/>
    <property type="match status" value="1"/>
</dbReference>
<protein>
    <recommendedName>
        <fullName evidence="2">glutathione transferase</fullName>
        <ecNumber evidence="2">2.5.1.18</ecNumber>
    </recommendedName>
</protein>
<feature type="domain" description="GST N-terminal" evidence="6">
    <location>
        <begin position="3"/>
        <end position="80"/>
    </location>
</feature>
<evidence type="ECO:0000313" key="8">
    <source>
        <dbReference type="EMBL" id="CAH1981953.1"/>
    </source>
</evidence>
<feature type="domain" description="GST C-terminal" evidence="7">
    <location>
        <begin position="82"/>
        <end position="204"/>
    </location>
</feature>
<comment type="caution">
    <text evidence="8">The sequence shown here is derived from an EMBL/GenBank/DDBJ whole genome shotgun (WGS) entry which is preliminary data.</text>
</comment>
<dbReference type="InterPro" id="IPR004046">
    <property type="entry name" value="GST_C"/>
</dbReference>
<comment type="catalytic activity">
    <reaction evidence="5">
        <text>RX + glutathione = an S-substituted glutathione + a halide anion + H(+)</text>
        <dbReference type="Rhea" id="RHEA:16437"/>
        <dbReference type="ChEBI" id="CHEBI:15378"/>
        <dbReference type="ChEBI" id="CHEBI:16042"/>
        <dbReference type="ChEBI" id="CHEBI:17792"/>
        <dbReference type="ChEBI" id="CHEBI:57925"/>
        <dbReference type="ChEBI" id="CHEBI:90779"/>
        <dbReference type="EC" id="2.5.1.18"/>
    </reaction>
</comment>
<dbReference type="PROSITE" id="PS50404">
    <property type="entry name" value="GST_NTER"/>
    <property type="match status" value="1"/>
</dbReference>
<dbReference type="GO" id="GO:0004602">
    <property type="term" value="F:glutathione peroxidase activity"/>
    <property type="evidence" value="ECO:0007669"/>
    <property type="project" value="UniProtKB-ARBA"/>
</dbReference>
<dbReference type="CDD" id="cd03039">
    <property type="entry name" value="GST_N_Sigma_like"/>
    <property type="match status" value="1"/>
</dbReference>
<evidence type="ECO:0000259" key="7">
    <source>
        <dbReference type="PROSITE" id="PS50405"/>
    </source>
</evidence>
<evidence type="ECO:0000256" key="3">
    <source>
        <dbReference type="ARBA" id="ARBA00022679"/>
    </source>
</evidence>
<evidence type="ECO:0000256" key="2">
    <source>
        <dbReference type="ARBA" id="ARBA00012452"/>
    </source>
</evidence>
<name>A0A9P0KWQ1_ACAOB</name>
<dbReference type="InterPro" id="IPR040079">
    <property type="entry name" value="Glutathione_S-Trfase"/>
</dbReference>
<dbReference type="EC" id="2.5.1.18" evidence="2"/>
<dbReference type="EMBL" id="CAKOFQ010006915">
    <property type="protein sequence ID" value="CAH1981953.1"/>
    <property type="molecule type" value="Genomic_DNA"/>
</dbReference>
<dbReference type="PANTHER" id="PTHR11571:SF224">
    <property type="entry name" value="HEMATOPOIETIC PROSTAGLANDIN D SYNTHASE"/>
    <property type="match status" value="1"/>
</dbReference>
<dbReference type="Gene3D" id="3.40.30.10">
    <property type="entry name" value="Glutaredoxin"/>
    <property type="match status" value="1"/>
</dbReference>
<dbReference type="SFLD" id="SFLDS00019">
    <property type="entry name" value="Glutathione_Transferase_(cytos"/>
    <property type="match status" value="1"/>
</dbReference>
<evidence type="ECO:0000256" key="5">
    <source>
        <dbReference type="ARBA" id="ARBA00047960"/>
    </source>
</evidence>
<evidence type="ECO:0000313" key="9">
    <source>
        <dbReference type="Proteomes" id="UP001152888"/>
    </source>
</evidence>
<dbReference type="Proteomes" id="UP001152888">
    <property type="component" value="Unassembled WGS sequence"/>
</dbReference>
<dbReference type="InterPro" id="IPR036249">
    <property type="entry name" value="Thioredoxin-like_sf"/>
</dbReference>
<dbReference type="InterPro" id="IPR036282">
    <property type="entry name" value="Glutathione-S-Trfase_C_sf"/>
</dbReference>
<dbReference type="SUPFAM" id="SSF47616">
    <property type="entry name" value="GST C-terminal domain-like"/>
    <property type="match status" value="1"/>
</dbReference>
<dbReference type="InterPro" id="IPR004045">
    <property type="entry name" value="Glutathione_S-Trfase_N"/>
</dbReference>
<dbReference type="GO" id="GO:0004364">
    <property type="term" value="F:glutathione transferase activity"/>
    <property type="evidence" value="ECO:0007669"/>
    <property type="project" value="UniProtKB-EC"/>
</dbReference>
<dbReference type="SFLD" id="SFLDG00363">
    <property type="entry name" value="AMPS_(cytGST):_Alpha-__Mu-__Pi"/>
    <property type="match status" value="1"/>
</dbReference>
<evidence type="ECO:0000256" key="1">
    <source>
        <dbReference type="ARBA" id="ARBA00011738"/>
    </source>
</evidence>
<dbReference type="InterPro" id="IPR050213">
    <property type="entry name" value="GST_superfamily"/>
</dbReference>
<evidence type="ECO:0000259" key="6">
    <source>
        <dbReference type="PROSITE" id="PS50404"/>
    </source>
</evidence>
<dbReference type="SFLD" id="SFLDG01205">
    <property type="entry name" value="AMPS.1"/>
    <property type="match status" value="1"/>
</dbReference>
<evidence type="ECO:0000256" key="4">
    <source>
        <dbReference type="ARBA" id="ARBA00038317"/>
    </source>
</evidence>
<dbReference type="Pfam" id="PF14497">
    <property type="entry name" value="GST_C_3"/>
    <property type="match status" value="1"/>
</dbReference>
<reference evidence="8" key="1">
    <citation type="submission" date="2022-03" db="EMBL/GenBank/DDBJ databases">
        <authorList>
            <person name="Sayadi A."/>
        </authorList>
    </citation>
    <scope>NUCLEOTIDE SEQUENCE</scope>
</reference>
<dbReference type="PANTHER" id="PTHR11571">
    <property type="entry name" value="GLUTATHIONE S-TRANSFERASE"/>
    <property type="match status" value="1"/>
</dbReference>
<keyword evidence="3" id="KW-0808">Transferase</keyword>
<sequence>MAPAYKVSYFNITALGEPIRFLFSYGGIEFEDIRIEKEQWPQHKSKMPFGQMPVLEYNGKVAHQSLAICRYLAKQVKLVGKDDWEDLEIDAAVDTVNDLRQKLGGYHYEADEKIKKARGEILFKETLPYYIEKLNAQAEKNGGHLACNRLTWADIFLAGLLQYMNFMAQKDITENAPALKKVYEQVCELPNIKKWLQNRPKTEI</sequence>